<dbReference type="GO" id="GO:0000049">
    <property type="term" value="F:tRNA binding"/>
    <property type="evidence" value="ECO:0007669"/>
    <property type="project" value="TreeGrafter"/>
</dbReference>
<feature type="domain" description="DALR anticodon binding" evidence="1">
    <location>
        <begin position="274"/>
        <end position="414"/>
    </location>
</feature>
<name>A0A7K9VGZ7_ANSSE</name>
<dbReference type="OrthoDB" id="9990834at2759"/>
<sequence>RHLRPVLLADHLAQLLRAQGVSARLVPATAGEGSREVLRQLRVDWPSGSAPGPDAVLALKQALSRCPYAAACEQGPGMASLPEDVICKVHLKSFVEQQGLVGYDPNLDVLLVTEEKLRSLAELQQAVLQCTVSDPAALPGARSPDASRCSVVHVVSCEEEFQQQQMDLLWRILDPGAHTALQKHLVCGPVKVTNPSFPIGADQYFQLRKRQMYEASVMKYGELAQDEAWTEVIDILTVAAIRFEMLSTAHRSQITLDLEDSSISTKGTKSGAFVMYNCARLATLFDTYLRAVEQGTYPPLPPASKLNFSCLREEGEWLLLFNYLLPFPEVLQQAAQLPPPSKGLRITANTEAVCKFLIQLSMDFSSYYNRVHVLGEPFPHLFDQMFARLQLLGAVRDMFHSALATLHLPPLSQI</sequence>
<dbReference type="SUPFAM" id="SSF47323">
    <property type="entry name" value="Anticodon-binding domain of a subclass of class I aminoacyl-tRNA synthetases"/>
    <property type="match status" value="1"/>
</dbReference>
<dbReference type="Gene3D" id="1.10.730.10">
    <property type="entry name" value="Isoleucyl-tRNA Synthetase, Domain 1"/>
    <property type="match status" value="1"/>
</dbReference>
<dbReference type="InterPro" id="IPR014729">
    <property type="entry name" value="Rossmann-like_a/b/a_fold"/>
</dbReference>
<evidence type="ECO:0000313" key="3">
    <source>
        <dbReference type="Proteomes" id="UP000567872"/>
    </source>
</evidence>
<dbReference type="SMART" id="SM00836">
    <property type="entry name" value="DALR_1"/>
    <property type="match status" value="1"/>
</dbReference>
<dbReference type="Gene3D" id="3.40.50.620">
    <property type="entry name" value="HUPs"/>
    <property type="match status" value="1"/>
</dbReference>
<dbReference type="PANTHER" id="PTHR16043">
    <property type="entry name" value="DALRD3 PROTEIN"/>
    <property type="match status" value="1"/>
</dbReference>
<gene>
    <name evidence="2" type="primary">Dalrd3</name>
    <name evidence="2" type="ORF">ANSSEM_R00386</name>
</gene>
<dbReference type="PANTHER" id="PTHR16043:SF1">
    <property type="entry name" value="DALR ANTICODON-BINDING DOMAIN-CONTAINING PROTEIN 3"/>
    <property type="match status" value="1"/>
</dbReference>
<feature type="non-terminal residue" evidence="2">
    <location>
        <position position="1"/>
    </location>
</feature>
<protein>
    <submittedName>
        <fullName evidence="2">DALD3 protein</fullName>
    </submittedName>
</protein>
<dbReference type="AlphaFoldDB" id="A0A7K9VGZ7"/>
<dbReference type="Proteomes" id="UP000567872">
    <property type="component" value="Unassembled WGS sequence"/>
</dbReference>
<dbReference type="InterPro" id="IPR009080">
    <property type="entry name" value="tRNAsynth_Ia_anticodon-bd"/>
</dbReference>
<feature type="non-terminal residue" evidence="2">
    <location>
        <position position="414"/>
    </location>
</feature>
<dbReference type="GO" id="GO:0004814">
    <property type="term" value="F:arginine-tRNA ligase activity"/>
    <property type="evidence" value="ECO:0007669"/>
    <property type="project" value="InterPro"/>
</dbReference>
<accession>A0A7K9VGZ7</accession>
<comment type="caution">
    <text evidence="2">The sequence shown here is derived from an EMBL/GenBank/DDBJ whole genome shotgun (WGS) entry which is preliminary data.</text>
</comment>
<evidence type="ECO:0000313" key="2">
    <source>
        <dbReference type="EMBL" id="NXI71948.1"/>
    </source>
</evidence>
<dbReference type="EMBL" id="VXAA01005926">
    <property type="protein sequence ID" value="NXI71948.1"/>
    <property type="molecule type" value="Genomic_DNA"/>
</dbReference>
<proteinExistence type="predicted"/>
<dbReference type="InterPro" id="IPR037380">
    <property type="entry name" value="DALRD3"/>
</dbReference>
<dbReference type="GO" id="GO:0005524">
    <property type="term" value="F:ATP binding"/>
    <property type="evidence" value="ECO:0007669"/>
    <property type="project" value="InterPro"/>
</dbReference>
<dbReference type="GO" id="GO:0106217">
    <property type="term" value="P:tRNA C3-cytosine methylation"/>
    <property type="evidence" value="ECO:0007669"/>
    <property type="project" value="TreeGrafter"/>
</dbReference>
<dbReference type="Pfam" id="PF05746">
    <property type="entry name" value="DALR_1"/>
    <property type="match status" value="1"/>
</dbReference>
<evidence type="ECO:0000259" key="1">
    <source>
        <dbReference type="SMART" id="SM00836"/>
    </source>
</evidence>
<dbReference type="GO" id="GO:0006420">
    <property type="term" value="P:arginyl-tRNA aminoacylation"/>
    <property type="evidence" value="ECO:0007669"/>
    <property type="project" value="InterPro"/>
</dbReference>
<dbReference type="InterPro" id="IPR008909">
    <property type="entry name" value="DALR_anticod-bd"/>
</dbReference>
<organism evidence="2 3">
    <name type="scientific">Anseranas semipalmata</name>
    <name type="common">Magpie goose</name>
    <name type="synonym">Anas semipalmata</name>
    <dbReference type="NCBI Taxonomy" id="8851"/>
    <lineage>
        <taxon>Eukaryota</taxon>
        <taxon>Metazoa</taxon>
        <taxon>Chordata</taxon>
        <taxon>Craniata</taxon>
        <taxon>Vertebrata</taxon>
        <taxon>Euteleostomi</taxon>
        <taxon>Archelosauria</taxon>
        <taxon>Archosauria</taxon>
        <taxon>Dinosauria</taxon>
        <taxon>Saurischia</taxon>
        <taxon>Theropoda</taxon>
        <taxon>Coelurosauria</taxon>
        <taxon>Aves</taxon>
        <taxon>Neognathae</taxon>
        <taxon>Galloanserae</taxon>
        <taxon>Anseriformes</taxon>
        <taxon>Anseranatidae</taxon>
        <taxon>Anseranas</taxon>
    </lineage>
</organism>
<keyword evidence="3" id="KW-1185">Reference proteome</keyword>
<reference evidence="2 3" key="1">
    <citation type="submission" date="2019-09" db="EMBL/GenBank/DDBJ databases">
        <title>Bird 10,000 Genomes (B10K) Project - Family phase.</title>
        <authorList>
            <person name="Zhang G."/>
        </authorList>
    </citation>
    <scope>NUCLEOTIDE SEQUENCE [LARGE SCALE GENOMIC DNA]</scope>
    <source>
        <strain evidence="2">B10K-DU-001-57</strain>
        <tissue evidence="2">Muscle</tissue>
    </source>
</reference>